<feature type="compositionally biased region" description="Basic and acidic residues" evidence="1">
    <location>
        <begin position="33"/>
        <end position="56"/>
    </location>
</feature>
<evidence type="ECO:0000313" key="2">
    <source>
        <dbReference type="EMBL" id="MBW0555984.1"/>
    </source>
</evidence>
<dbReference type="EMBL" id="AVOT02063199">
    <property type="protein sequence ID" value="MBW0555984.1"/>
    <property type="molecule type" value="Genomic_DNA"/>
</dbReference>
<dbReference type="Proteomes" id="UP000765509">
    <property type="component" value="Unassembled WGS sequence"/>
</dbReference>
<proteinExistence type="predicted"/>
<feature type="compositionally biased region" description="Basic and acidic residues" evidence="1">
    <location>
        <begin position="74"/>
        <end position="96"/>
    </location>
</feature>
<evidence type="ECO:0000256" key="1">
    <source>
        <dbReference type="SAM" id="MobiDB-lite"/>
    </source>
</evidence>
<keyword evidence="3" id="KW-1185">Reference proteome</keyword>
<dbReference type="AlphaFoldDB" id="A0A9Q3J5U6"/>
<organism evidence="2 3">
    <name type="scientific">Austropuccinia psidii MF-1</name>
    <dbReference type="NCBI Taxonomy" id="1389203"/>
    <lineage>
        <taxon>Eukaryota</taxon>
        <taxon>Fungi</taxon>
        <taxon>Dikarya</taxon>
        <taxon>Basidiomycota</taxon>
        <taxon>Pucciniomycotina</taxon>
        <taxon>Pucciniomycetes</taxon>
        <taxon>Pucciniales</taxon>
        <taxon>Sphaerophragmiaceae</taxon>
        <taxon>Austropuccinia</taxon>
    </lineage>
</organism>
<gene>
    <name evidence="2" type="ORF">O181_095699</name>
</gene>
<comment type="caution">
    <text evidence="2">The sequence shown here is derived from an EMBL/GenBank/DDBJ whole genome shotgun (WGS) entry which is preliminary data.</text>
</comment>
<reference evidence="2" key="1">
    <citation type="submission" date="2021-03" db="EMBL/GenBank/DDBJ databases">
        <title>Draft genome sequence of rust myrtle Austropuccinia psidii MF-1, a brazilian biotype.</title>
        <authorList>
            <person name="Quecine M.C."/>
            <person name="Pachon D.M.R."/>
            <person name="Bonatelli M.L."/>
            <person name="Correr F.H."/>
            <person name="Franceschini L.M."/>
            <person name="Leite T.F."/>
            <person name="Margarido G.R.A."/>
            <person name="Almeida C.A."/>
            <person name="Ferrarezi J.A."/>
            <person name="Labate C.A."/>
        </authorList>
    </citation>
    <scope>NUCLEOTIDE SEQUENCE</scope>
    <source>
        <strain evidence="2">MF-1</strain>
    </source>
</reference>
<protein>
    <submittedName>
        <fullName evidence="2">Uncharacterized protein</fullName>
    </submittedName>
</protein>
<evidence type="ECO:0000313" key="3">
    <source>
        <dbReference type="Proteomes" id="UP000765509"/>
    </source>
</evidence>
<accession>A0A9Q3J5U6</accession>
<feature type="region of interest" description="Disordered" evidence="1">
    <location>
        <begin position="1"/>
        <end position="158"/>
    </location>
</feature>
<sequence length="158" mass="17492">MKLPLRLTRDIPVSVKELVDGRKTPRAGTSPKSLDRPHELISSSEEGHGGKKDRGTSEGLDTHVLQRTSQTDKSFVEKPKHVIRGPEEEVGPREGKQTSGRSSSLHKQKYASKSAKNVQENPKDQPGARAKGKGKGKAQMEQDLPAELQDTQEREDRH</sequence>
<name>A0A9Q3J5U6_9BASI</name>